<dbReference type="AlphaFoldDB" id="B6JGI7"/>
<evidence type="ECO:0000313" key="3">
    <source>
        <dbReference type="Proteomes" id="UP000007730"/>
    </source>
</evidence>
<dbReference type="Proteomes" id="UP000007730">
    <property type="component" value="Chromosome"/>
</dbReference>
<feature type="compositionally biased region" description="Basic and acidic residues" evidence="1">
    <location>
        <begin position="19"/>
        <end position="30"/>
    </location>
</feature>
<dbReference type="KEGG" id="ocg:OCA5_c21500"/>
<reference evidence="2 3" key="1">
    <citation type="journal article" date="2011" name="J. Bacteriol.">
        <title>Complete genome sequences of the chemolithoautotrophic Oligotropha carboxidovorans strains OM4 and OM5.</title>
        <authorList>
            <person name="Volland S."/>
            <person name="Rachinger M."/>
            <person name="Strittmatter A."/>
            <person name="Daniel R."/>
            <person name="Gottschalk G."/>
            <person name="Meyer O."/>
        </authorList>
    </citation>
    <scope>NUCLEOTIDE SEQUENCE [LARGE SCALE GENOMIC DNA]</scope>
    <source>
        <strain evidence="3">ATCC 49405 / DSM 1227 / KCTC 32145 / OM5</strain>
    </source>
</reference>
<accession>B6JGI7</accession>
<dbReference type="HOGENOM" id="CLU_3179257_0_0_5"/>
<name>B6JGI7_AFIC5</name>
<feature type="region of interest" description="Disordered" evidence="1">
    <location>
        <begin position="1"/>
        <end position="30"/>
    </location>
</feature>
<keyword evidence="3" id="KW-1185">Reference proteome</keyword>
<organism evidence="2 3">
    <name type="scientific">Afipia carboxidovorans (strain ATCC 49405 / DSM 1227 / KCTC 32145 / OM5)</name>
    <name type="common">Oligotropha carboxidovorans</name>
    <dbReference type="NCBI Taxonomy" id="504832"/>
    <lineage>
        <taxon>Bacteria</taxon>
        <taxon>Pseudomonadati</taxon>
        <taxon>Pseudomonadota</taxon>
        <taxon>Alphaproteobacteria</taxon>
        <taxon>Hyphomicrobiales</taxon>
        <taxon>Nitrobacteraceae</taxon>
        <taxon>Afipia</taxon>
    </lineage>
</organism>
<dbReference type="eggNOG" id="ENOG5032MP1">
    <property type="taxonomic scope" value="Bacteria"/>
</dbReference>
<evidence type="ECO:0000313" key="2">
    <source>
        <dbReference type="EMBL" id="AEI06853.1"/>
    </source>
</evidence>
<sequence length="50" mass="5853">MAADDNDPFEQGKLARFNQEPRKNPYPKDSEQYARWEQGYDFVARGFVAV</sequence>
<gene>
    <name evidence="2" type="ordered locus">OCA5_c21500</name>
</gene>
<evidence type="ECO:0000256" key="1">
    <source>
        <dbReference type="SAM" id="MobiDB-lite"/>
    </source>
</evidence>
<dbReference type="RefSeq" id="WP_012563020.1">
    <property type="nucleotide sequence ID" value="NC_011386.1"/>
</dbReference>
<proteinExistence type="predicted"/>
<dbReference type="PATRIC" id="fig|504832.7.peg.2271"/>
<protein>
    <submittedName>
        <fullName evidence="2">Uncharacterized protein</fullName>
    </submittedName>
</protein>
<dbReference type="EMBL" id="CP002826">
    <property type="protein sequence ID" value="AEI06853.1"/>
    <property type="molecule type" value="Genomic_DNA"/>
</dbReference>
<dbReference type="KEGG" id="oca:OCAR_5868"/>